<protein>
    <submittedName>
        <fullName evidence="1">Uncharacterized protein</fullName>
    </submittedName>
</protein>
<gene>
    <name evidence="1" type="ORF">LTR05_007020</name>
</gene>
<evidence type="ECO:0000313" key="1">
    <source>
        <dbReference type="EMBL" id="KAK5083137.1"/>
    </source>
</evidence>
<name>A0AAN7Y4W4_9EURO</name>
<proteinExistence type="predicted"/>
<dbReference type="EMBL" id="JAVRRJ010000007">
    <property type="protein sequence ID" value="KAK5083137.1"/>
    <property type="molecule type" value="Genomic_DNA"/>
</dbReference>
<keyword evidence="2" id="KW-1185">Reference proteome</keyword>
<dbReference type="Proteomes" id="UP001309876">
    <property type="component" value="Unassembled WGS sequence"/>
</dbReference>
<organism evidence="1 2">
    <name type="scientific">Lithohypha guttulata</name>
    <dbReference type="NCBI Taxonomy" id="1690604"/>
    <lineage>
        <taxon>Eukaryota</taxon>
        <taxon>Fungi</taxon>
        <taxon>Dikarya</taxon>
        <taxon>Ascomycota</taxon>
        <taxon>Pezizomycotina</taxon>
        <taxon>Eurotiomycetes</taxon>
        <taxon>Chaetothyriomycetidae</taxon>
        <taxon>Chaetothyriales</taxon>
        <taxon>Trichomeriaceae</taxon>
        <taxon>Lithohypha</taxon>
    </lineage>
</organism>
<reference evidence="1 2" key="1">
    <citation type="submission" date="2023-08" db="EMBL/GenBank/DDBJ databases">
        <title>Black Yeasts Isolated from many extreme environments.</title>
        <authorList>
            <person name="Coleine C."/>
            <person name="Stajich J.E."/>
            <person name="Selbmann L."/>
        </authorList>
    </citation>
    <scope>NUCLEOTIDE SEQUENCE [LARGE SCALE GENOMIC DNA]</scope>
    <source>
        <strain evidence="1 2">CCFEE 5910</strain>
    </source>
</reference>
<comment type="caution">
    <text evidence="1">The sequence shown here is derived from an EMBL/GenBank/DDBJ whole genome shotgun (WGS) entry which is preliminary data.</text>
</comment>
<evidence type="ECO:0000313" key="2">
    <source>
        <dbReference type="Proteomes" id="UP001309876"/>
    </source>
</evidence>
<accession>A0AAN7Y4W4</accession>
<dbReference type="AlphaFoldDB" id="A0AAN7Y4W4"/>
<sequence>MASPQITPAWPGITLSGASSPGQSTVPLAQILEGAAAAQNQVDQNAGNLAIQQLAMPAGILSPGEIMRQAFIFATQAFPQDDKPRGKKDKVKSILRRLLLPKFVLRMFLGSTLADLVYPWIHPEA</sequence>